<name>A0AAV4XU64_CAEEX</name>
<evidence type="ECO:0000313" key="3">
    <source>
        <dbReference type="Proteomes" id="UP001054945"/>
    </source>
</evidence>
<sequence>MRSKKSQPNYSERTTIAKQKRRQAGRVRQPQGRQAPNAERPAREYKVRHQSVEGRVEANDIFFDTKNGIEEKASLSNIRMHQLLTQPRKHSEWNGRDAFCINVSGIECALCASMSLCVSSSTPLAPWRRVSFGLVSHPVVILESENRGLVDGGVAANQWR</sequence>
<dbReference type="Proteomes" id="UP001054945">
    <property type="component" value="Unassembled WGS sequence"/>
</dbReference>
<proteinExistence type="predicted"/>
<gene>
    <name evidence="2" type="ORF">CEXT_627741</name>
</gene>
<dbReference type="AlphaFoldDB" id="A0AAV4XU64"/>
<evidence type="ECO:0000256" key="1">
    <source>
        <dbReference type="SAM" id="MobiDB-lite"/>
    </source>
</evidence>
<evidence type="ECO:0000313" key="2">
    <source>
        <dbReference type="EMBL" id="GIY98274.1"/>
    </source>
</evidence>
<organism evidence="2 3">
    <name type="scientific">Caerostris extrusa</name>
    <name type="common">Bark spider</name>
    <name type="synonym">Caerostris bankana</name>
    <dbReference type="NCBI Taxonomy" id="172846"/>
    <lineage>
        <taxon>Eukaryota</taxon>
        <taxon>Metazoa</taxon>
        <taxon>Ecdysozoa</taxon>
        <taxon>Arthropoda</taxon>
        <taxon>Chelicerata</taxon>
        <taxon>Arachnida</taxon>
        <taxon>Araneae</taxon>
        <taxon>Araneomorphae</taxon>
        <taxon>Entelegynae</taxon>
        <taxon>Araneoidea</taxon>
        <taxon>Araneidae</taxon>
        <taxon>Caerostris</taxon>
    </lineage>
</organism>
<protein>
    <submittedName>
        <fullName evidence="2">Uncharacterized protein</fullName>
    </submittedName>
</protein>
<reference evidence="2 3" key="1">
    <citation type="submission" date="2021-06" db="EMBL/GenBank/DDBJ databases">
        <title>Caerostris extrusa draft genome.</title>
        <authorList>
            <person name="Kono N."/>
            <person name="Arakawa K."/>
        </authorList>
    </citation>
    <scope>NUCLEOTIDE SEQUENCE [LARGE SCALE GENOMIC DNA]</scope>
</reference>
<comment type="caution">
    <text evidence="2">The sequence shown here is derived from an EMBL/GenBank/DDBJ whole genome shotgun (WGS) entry which is preliminary data.</text>
</comment>
<accession>A0AAV4XU64</accession>
<dbReference type="EMBL" id="BPLR01018275">
    <property type="protein sequence ID" value="GIY98274.1"/>
    <property type="molecule type" value="Genomic_DNA"/>
</dbReference>
<feature type="compositionally biased region" description="Polar residues" evidence="1">
    <location>
        <begin position="1"/>
        <end position="17"/>
    </location>
</feature>
<keyword evidence="3" id="KW-1185">Reference proteome</keyword>
<feature type="region of interest" description="Disordered" evidence="1">
    <location>
        <begin position="1"/>
        <end position="48"/>
    </location>
</feature>